<feature type="transmembrane region" description="Helical" evidence="1">
    <location>
        <begin position="198"/>
        <end position="220"/>
    </location>
</feature>
<dbReference type="Pfam" id="PF05137">
    <property type="entry name" value="PilN"/>
    <property type="match status" value="1"/>
</dbReference>
<dbReference type="InterPro" id="IPR052534">
    <property type="entry name" value="Extracell_DNA_Util/SecSys_Comp"/>
</dbReference>
<dbReference type="PANTHER" id="PTHR40278:SF1">
    <property type="entry name" value="DNA UTILIZATION PROTEIN HOFN"/>
    <property type="match status" value="1"/>
</dbReference>
<keyword evidence="3" id="KW-1185">Reference proteome</keyword>
<organism evidence="2 3">
    <name type="scientific">Rhodopseudomonas rhenobacensis</name>
    <dbReference type="NCBI Taxonomy" id="87461"/>
    <lineage>
        <taxon>Bacteria</taxon>
        <taxon>Pseudomonadati</taxon>
        <taxon>Pseudomonadota</taxon>
        <taxon>Alphaproteobacteria</taxon>
        <taxon>Hyphomicrobiales</taxon>
        <taxon>Nitrobacteraceae</taxon>
        <taxon>Rhodopseudomonas</taxon>
    </lineage>
</organism>
<proteinExistence type="predicted"/>
<comment type="caution">
    <text evidence="2">The sequence shown here is derived from an EMBL/GenBank/DDBJ whole genome shotgun (WGS) entry which is preliminary data.</text>
</comment>
<protein>
    <submittedName>
        <fullName evidence="2">General secretion pathway protein L</fullName>
    </submittedName>
</protein>
<accession>A0A7W7Z6T8</accession>
<evidence type="ECO:0000313" key="3">
    <source>
        <dbReference type="Proteomes" id="UP000542353"/>
    </source>
</evidence>
<dbReference type="EMBL" id="JACHIH010000022">
    <property type="protein sequence ID" value="MBB5048567.1"/>
    <property type="molecule type" value="Genomic_DNA"/>
</dbReference>
<dbReference type="PANTHER" id="PTHR40278">
    <property type="entry name" value="DNA UTILIZATION PROTEIN HOFN"/>
    <property type="match status" value="1"/>
</dbReference>
<keyword evidence="1" id="KW-1133">Transmembrane helix</keyword>
<dbReference type="RefSeq" id="WP_184259412.1">
    <property type="nucleotide sequence ID" value="NZ_JACHIH010000022.1"/>
</dbReference>
<gene>
    <name evidence="2" type="ORF">HNR60_003334</name>
</gene>
<keyword evidence="1" id="KW-0812">Transmembrane</keyword>
<evidence type="ECO:0000313" key="2">
    <source>
        <dbReference type="EMBL" id="MBB5048567.1"/>
    </source>
</evidence>
<keyword evidence="1" id="KW-0472">Membrane</keyword>
<name>A0A7W7Z6T8_9BRAD</name>
<dbReference type="AlphaFoldDB" id="A0A7W7Z6T8"/>
<dbReference type="InterPro" id="IPR007813">
    <property type="entry name" value="PilN"/>
</dbReference>
<reference evidence="2 3" key="1">
    <citation type="submission" date="2020-08" db="EMBL/GenBank/DDBJ databases">
        <title>Genomic Encyclopedia of Type Strains, Phase IV (KMG-IV): sequencing the most valuable type-strain genomes for metagenomic binning, comparative biology and taxonomic classification.</title>
        <authorList>
            <person name="Goeker M."/>
        </authorList>
    </citation>
    <scope>NUCLEOTIDE SEQUENCE [LARGE SCALE GENOMIC DNA]</scope>
    <source>
        <strain evidence="2 3">DSM 12706</strain>
    </source>
</reference>
<evidence type="ECO:0000256" key="1">
    <source>
        <dbReference type="SAM" id="Phobius"/>
    </source>
</evidence>
<sequence length="350" mass="37614">MRALAAIGALFLGWAQLIAAMIVAGIDRVISPKQVRLVEQDDGGFLLHAASADKIGALPVGLTEGETPSEAAAASLRGSRVEIRLAPRRFLFQPLELPAQAADFLDGIVRSQIDRLSPWTAATAIFGCTAPTLLNPSRIAVVVAIAPRSGAMEFVQRALTFQPASVTIVTAESAQAAPIKVFEQKARTFLDVPRLGKALVLLLAVAGAGALTASTAAWLLTNQLAEQKQEATRQIDQIRSLMRRGANSPDKAALQTLERRKYETAAATLVLESLTQVMPDHTYITEFHFDSNKLQVVGVSRDAPSLIRLIEQSPSFSRATFFAPTTRSAGDPGERFHIEVSLGRRGDSKQ</sequence>
<dbReference type="Proteomes" id="UP000542353">
    <property type="component" value="Unassembled WGS sequence"/>
</dbReference>